<dbReference type="GO" id="GO:0009253">
    <property type="term" value="P:peptidoglycan catabolic process"/>
    <property type="evidence" value="ECO:0007669"/>
    <property type="project" value="TreeGrafter"/>
</dbReference>
<gene>
    <name evidence="2" type="ORF">GLP40_29020</name>
</gene>
<comment type="caution">
    <text evidence="2">The sequence shown here is derived from an EMBL/GenBank/DDBJ whole genome shotgun (WGS) entry which is preliminary data.</text>
</comment>
<dbReference type="SUPFAM" id="SSF53955">
    <property type="entry name" value="Lysozyme-like"/>
    <property type="match status" value="1"/>
</dbReference>
<proteinExistence type="predicted"/>
<dbReference type="EMBL" id="WMBB01000016">
    <property type="protein sequence ID" value="MTE16782.1"/>
    <property type="molecule type" value="Genomic_DNA"/>
</dbReference>
<dbReference type="Gene3D" id="1.10.530.10">
    <property type="match status" value="1"/>
</dbReference>
<evidence type="ECO:0000313" key="3">
    <source>
        <dbReference type="Proteomes" id="UP000432464"/>
    </source>
</evidence>
<protein>
    <submittedName>
        <fullName evidence="2">Murein transglycosylase</fullName>
    </submittedName>
</protein>
<name>A0A6I3L390_9NOCA</name>
<feature type="chain" id="PRO_5038525613" evidence="1">
    <location>
        <begin position="32"/>
        <end position="265"/>
    </location>
</feature>
<evidence type="ECO:0000256" key="1">
    <source>
        <dbReference type="SAM" id="SignalP"/>
    </source>
</evidence>
<organism evidence="2 3">
    <name type="scientific">Nocardia aurantiaca</name>
    <dbReference type="NCBI Taxonomy" id="2675850"/>
    <lineage>
        <taxon>Bacteria</taxon>
        <taxon>Bacillati</taxon>
        <taxon>Actinomycetota</taxon>
        <taxon>Actinomycetes</taxon>
        <taxon>Mycobacteriales</taxon>
        <taxon>Nocardiaceae</taxon>
        <taxon>Nocardia</taxon>
    </lineage>
</organism>
<dbReference type="PANTHER" id="PTHR30163">
    <property type="entry name" value="MEMBRANE-BOUND LYTIC MUREIN TRANSGLYCOSYLASE B"/>
    <property type="match status" value="1"/>
</dbReference>
<reference evidence="2 3" key="1">
    <citation type="submission" date="2019-11" db="EMBL/GenBank/DDBJ databases">
        <title>Nocardia sp. nov. CT2-14 isolated from soil.</title>
        <authorList>
            <person name="Kanchanasin P."/>
            <person name="Tanasupawat S."/>
            <person name="Yuki M."/>
            <person name="Kudo T."/>
        </authorList>
    </citation>
    <scope>NUCLEOTIDE SEQUENCE [LARGE SCALE GENOMIC DNA]</scope>
    <source>
        <strain evidence="2 3">CT2-14</strain>
    </source>
</reference>
<dbReference type="InterPro" id="IPR043426">
    <property type="entry name" value="MltB-like"/>
</dbReference>
<dbReference type="GO" id="GO:0008933">
    <property type="term" value="F:peptidoglycan lytic transglycosylase activity"/>
    <property type="evidence" value="ECO:0007669"/>
    <property type="project" value="TreeGrafter"/>
</dbReference>
<accession>A0A6I3L390</accession>
<dbReference type="Proteomes" id="UP000432464">
    <property type="component" value="Unassembled WGS sequence"/>
</dbReference>
<evidence type="ECO:0000313" key="2">
    <source>
        <dbReference type="EMBL" id="MTE16782.1"/>
    </source>
</evidence>
<dbReference type="InterPro" id="IPR023346">
    <property type="entry name" value="Lysozyme-like_dom_sf"/>
</dbReference>
<dbReference type="PANTHER" id="PTHR30163:SF8">
    <property type="entry name" value="LYTIC MUREIN TRANSGLYCOSYLASE"/>
    <property type="match status" value="1"/>
</dbReference>
<sequence length="265" mass="27599">MTKPYSPGPRGRRVLTARPALLVAAVAAVLAGCGDASDRSLDPAPPHAGEPVPAIRLGAVEQPLDQLREWARARSAENGVPVRAMQAYAYATVAMSKAQPGCHLGWVTLAGIARVESDHARFGGATIAADGLVRPPIRGIALDGTGGNARIVDPDATARAGHTVYARAMGPFQFIPDTWKRWGVRAGTDYNTLANTLGTGKQAATSDLSGSPDNIDDAALAAGRYLCAAGGDLATAHGWRQAILAYNHSAAYVNQVRNAAIGYQK</sequence>
<keyword evidence="1" id="KW-0732">Signal</keyword>
<feature type="signal peptide" evidence="1">
    <location>
        <begin position="1"/>
        <end position="31"/>
    </location>
</feature>
<dbReference type="PROSITE" id="PS51257">
    <property type="entry name" value="PROKAR_LIPOPROTEIN"/>
    <property type="match status" value="1"/>
</dbReference>
<keyword evidence="3" id="KW-1185">Reference proteome</keyword>
<dbReference type="AlphaFoldDB" id="A0A6I3L390"/>